<evidence type="ECO:0000256" key="1">
    <source>
        <dbReference type="SAM" id="MobiDB-lite"/>
    </source>
</evidence>
<organism evidence="2 3">
    <name type="scientific">Flemingia macrophylla</name>
    <dbReference type="NCBI Taxonomy" id="520843"/>
    <lineage>
        <taxon>Eukaryota</taxon>
        <taxon>Viridiplantae</taxon>
        <taxon>Streptophyta</taxon>
        <taxon>Embryophyta</taxon>
        <taxon>Tracheophyta</taxon>
        <taxon>Spermatophyta</taxon>
        <taxon>Magnoliopsida</taxon>
        <taxon>eudicotyledons</taxon>
        <taxon>Gunneridae</taxon>
        <taxon>Pentapetalae</taxon>
        <taxon>rosids</taxon>
        <taxon>fabids</taxon>
        <taxon>Fabales</taxon>
        <taxon>Fabaceae</taxon>
        <taxon>Papilionoideae</taxon>
        <taxon>50 kb inversion clade</taxon>
        <taxon>NPAAA clade</taxon>
        <taxon>indigoferoid/millettioid clade</taxon>
        <taxon>Phaseoleae</taxon>
        <taxon>Flemingia</taxon>
    </lineage>
</organism>
<feature type="region of interest" description="Disordered" evidence="1">
    <location>
        <begin position="138"/>
        <end position="157"/>
    </location>
</feature>
<dbReference type="AlphaFoldDB" id="A0ABD1L6I9"/>
<accession>A0ABD1L6I9</accession>
<evidence type="ECO:0000313" key="3">
    <source>
        <dbReference type="Proteomes" id="UP001603857"/>
    </source>
</evidence>
<proteinExistence type="predicted"/>
<dbReference type="EMBL" id="JBGMDY010000011">
    <property type="protein sequence ID" value="KAL2319111.1"/>
    <property type="molecule type" value="Genomic_DNA"/>
</dbReference>
<keyword evidence="3" id="KW-1185">Reference proteome</keyword>
<comment type="caution">
    <text evidence="2">The sequence shown here is derived from an EMBL/GenBank/DDBJ whole genome shotgun (WGS) entry which is preliminary data.</text>
</comment>
<evidence type="ECO:0000313" key="2">
    <source>
        <dbReference type="EMBL" id="KAL2319111.1"/>
    </source>
</evidence>
<name>A0ABD1L6I9_9FABA</name>
<sequence length="172" mass="19694">MGGSTFSCEPTTNIFHGFNPVFTFSCPHSSETLSTPPRPRFHSFLPRFSWHGRIKFVDHASSTCTGFRVNDGCYLFDPASSHMLVSKIKPCMCKYELIQTPELLKCSWRRHRHDCGRQMRVLGIGLWAPHSARLETRTKESDMCASQQASKPVRRKEADWRDPLMGFTADRP</sequence>
<protein>
    <submittedName>
        <fullName evidence="2">Uncharacterized protein</fullName>
    </submittedName>
</protein>
<reference evidence="2 3" key="1">
    <citation type="submission" date="2024-08" db="EMBL/GenBank/DDBJ databases">
        <title>Insights into the chromosomal genome structure of Flemingia macrophylla.</title>
        <authorList>
            <person name="Ding Y."/>
            <person name="Zhao Y."/>
            <person name="Bi W."/>
            <person name="Wu M."/>
            <person name="Zhao G."/>
            <person name="Gong Y."/>
            <person name="Li W."/>
            <person name="Zhang P."/>
        </authorList>
    </citation>
    <scope>NUCLEOTIDE SEQUENCE [LARGE SCALE GENOMIC DNA]</scope>
    <source>
        <strain evidence="2">DYQJB</strain>
        <tissue evidence="2">Leaf</tissue>
    </source>
</reference>
<dbReference type="Proteomes" id="UP001603857">
    <property type="component" value="Unassembled WGS sequence"/>
</dbReference>
<gene>
    <name evidence="2" type="ORF">Fmac_032987</name>
</gene>